<organism evidence="3 4">
    <name type="scientific">Chryseolinea serpens</name>
    <dbReference type="NCBI Taxonomy" id="947013"/>
    <lineage>
        <taxon>Bacteria</taxon>
        <taxon>Pseudomonadati</taxon>
        <taxon>Bacteroidota</taxon>
        <taxon>Cytophagia</taxon>
        <taxon>Cytophagales</taxon>
        <taxon>Fulvivirgaceae</taxon>
        <taxon>Chryseolinea</taxon>
    </lineage>
</organism>
<accession>A0A1M5QHE8</accession>
<feature type="region of interest" description="Disordered" evidence="1">
    <location>
        <begin position="188"/>
        <end position="209"/>
    </location>
</feature>
<dbReference type="EMBL" id="FQWQ01000002">
    <property type="protein sequence ID" value="SHH13527.1"/>
    <property type="molecule type" value="Genomic_DNA"/>
</dbReference>
<dbReference type="RefSeq" id="WP_073135214.1">
    <property type="nucleotide sequence ID" value="NZ_FQWQ01000002.1"/>
</dbReference>
<evidence type="ECO:0000313" key="3">
    <source>
        <dbReference type="EMBL" id="SHH13527.1"/>
    </source>
</evidence>
<dbReference type="STRING" id="947013.SAMN04488109_2819"/>
<dbReference type="Proteomes" id="UP000184212">
    <property type="component" value="Unassembled WGS sequence"/>
</dbReference>
<dbReference type="InterPro" id="IPR036278">
    <property type="entry name" value="Sialidase_sf"/>
</dbReference>
<feature type="signal peptide" evidence="2">
    <location>
        <begin position="1"/>
        <end position="19"/>
    </location>
</feature>
<gene>
    <name evidence="3" type="ORF">SAMN04488109_2819</name>
</gene>
<feature type="chain" id="PRO_5011979689" description="BNR repeat-like domain-containing protein" evidence="2">
    <location>
        <begin position="20"/>
        <end position="438"/>
    </location>
</feature>
<dbReference type="OrthoDB" id="7294637at2"/>
<sequence length="438" mass="47527">MKKTTWLLALCSCSYSIQAQIKNIKIADAPAGATGLEASIVVSGDKTPAIVVATAPDNIYYSSDESKTWTPSKLTSTGGLYGRPLLIADDNGTVYALHLSDPSGEGLKNDKSLDQILCHISKDGGKTWEEGGGVGLNAPKDQFRPGVTLDAKNNLLVAWTEFDAYKSNEASCQSRILYSTSSNGKKWSKPFELSQTPGDCKDESSSAEGAMPAITSDGKAFVTWANQNKIFMDRSFSGGSMWLTNDIGVTEQRAGWNLKIPGVAGSQGFPILLTDKSKGKLRGSLYLVWTDQRNGADDTDVWFMRSLNYGDNWTSPIRIGEDSKGHQYNPAAVIDPTNGNLYILYFDRHAYDDTQTDVYMAYTANGGTNFQNVKISETPFVATEAPGLDTRSSISAYKGIITPLWTRTDDSKASLWTAVVKEGDIITPPAPQTAKKKK</sequence>
<reference evidence="3 4" key="1">
    <citation type="submission" date="2016-11" db="EMBL/GenBank/DDBJ databases">
        <authorList>
            <person name="Jaros S."/>
            <person name="Januszkiewicz K."/>
            <person name="Wedrychowicz H."/>
        </authorList>
    </citation>
    <scope>NUCLEOTIDE SEQUENCE [LARGE SCALE GENOMIC DNA]</scope>
    <source>
        <strain evidence="3 4">DSM 24574</strain>
    </source>
</reference>
<dbReference type="InterPro" id="IPR015943">
    <property type="entry name" value="WD40/YVTN_repeat-like_dom_sf"/>
</dbReference>
<proteinExistence type="predicted"/>
<keyword evidence="4" id="KW-1185">Reference proteome</keyword>
<evidence type="ECO:0000256" key="2">
    <source>
        <dbReference type="SAM" id="SignalP"/>
    </source>
</evidence>
<keyword evidence="2" id="KW-0732">Signal</keyword>
<evidence type="ECO:0000313" key="4">
    <source>
        <dbReference type="Proteomes" id="UP000184212"/>
    </source>
</evidence>
<dbReference type="Gene3D" id="2.120.10.10">
    <property type="match status" value="1"/>
</dbReference>
<evidence type="ECO:0008006" key="5">
    <source>
        <dbReference type="Google" id="ProtNLM"/>
    </source>
</evidence>
<evidence type="ECO:0000256" key="1">
    <source>
        <dbReference type="SAM" id="MobiDB-lite"/>
    </source>
</evidence>
<name>A0A1M5QHE8_9BACT</name>
<dbReference type="AlphaFoldDB" id="A0A1M5QHE8"/>
<dbReference type="CDD" id="cd15482">
    <property type="entry name" value="Sialidase_non-viral"/>
    <property type="match status" value="1"/>
</dbReference>
<dbReference type="SUPFAM" id="SSF50939">
    <property type="entry name" value="Sialidases"/>
    <property type="match status" value="1"/>
</dbReference>
<protein>
    <recommendedName>
        <fullName evidence="5">BNR repeat-like domain-containing protein</fullName>
    </recommendedName>
</protein>
<dbReference type="Gene3D" id="2.130.10.10">
    <property type="entry name" value="YVTN repeat-like/Quinoprotein amine dehydrogenase"/>
    <property type="match status" value="1"/>
</dbReference>